<dbReference type="Pfam" id="PF00892">
    <property type="entry name" value="EamA"/>
    <property type="match status" value="1"/>
</dbReference>
<proteinExistence type="predicted"/>
<dbReference type="InterPro" id="IPR037185">
    <property type="entry name" value="EmrE-like"/>
</dbReference>
<evidence type="ECO:0000313" key="4">
    <source>
        <dbReference type="WBParaSite" id="ACRNAN_scaffold406.g31066.t1"/>
    </source>
</evidence>
<feature type="transmembrane region" description="Helical" evidence="1">
    <location>
        <begin position="76"/>
        <end position="94"/>
    </location>
</feature>
<dbReference type="PANTHER" id="PTHR13146">
    <property type="match status" value="1"/>
</dbReference>
<dbReference type="InterPro" id="IPR000620">
    <property type="entry name" value="EamA_dom"/>
</dbReference>
<keyword evidence="1" id="KW-1133">Transmembrane helix</keyword>
<feature type="transmembrane region" description="Helical" evidence="1">
    <location>
        <begin position="306"/>
        <end position="327"/>
    </location>
</feature>
<dbReference type="Proteomes" id="UP000887540">
    <property type="component" value="Unplaced"/>
</dbReference>
<feature type="transmembrane region" description="Helical" evidence="1">
    <location>
        <begin position="106"/>
        <end position="123"/>
    </location>
</feature>
<dbReference type="WBParaSite" id="ACRNAN_scaffold406.g31066.t1">
    <property type="protein sequence ID" value="ACRNAN_scaffold406.g31066.t1"/>
    <property type="gene ID" value="ACRNAN_scaffold406.g31066"/>
</dbReference>
<dbReference type="GO" id="GO:0016020">
    <property type="term" value="C:membrane"/>
    <property type="evidence" value="ECO:0007669"/>
    <property type="project" value="InterPro"/>
</dbReference>
<keyword evidence="3" id="KW-1185">Reference proteome</keyword>
<feature type="transmembrane region" description="Helical" evidence="1">
    <location>
        <begin position="249"/>
        <end position="269"/>
    </location>
</feature>
<feature type="transmembrane region" description="Helical" evidence="1">
    <location>
        <begin position="130"/>
        <end position="152"/>
    </location>
</feature>
<evidence type="ECO:0000313" key="3">
    <source>
        <dbReference type="Proteomes" id="UP000887540"/>
    </source>
</evidence>
<evidence type="ECO:0000259" key="2">
    <source>
        <dbReference type="Pfam" id="PF00892"/>
    </source>
</evidence>
<protein>
    <submittedName>
        <fullName evidence="4">Sugar phosphate transporter domain-containing protein</fullName>
    </submittedName>
</protein>
<dbReference type="PANTHER" id="PTHR13146:SF0">
    <property type="entry name" value="SOLUTE CARRIER FAMILY 35 MEMBER F6"/>
    <property type="match status" value="1"/>
</dbReference>
<feature type="domain" description="EamA" evidence="2">
    <location>
        <begin position="87"/>
        <end position="145"/>
    </location>
</feature>
<accession>A0A914DVY3</accession>
<organism evidence="3 4">
    <name type="scientific">Acrobeloides nanus</name>
    <dbReference type="NCBI Taxonomy" id="290746"/>
    <lineage>
        <taxon>Eukaryota</taxon>
        <taxon>Metazoa</taxon>
        <taxon>Ecdysozoa</taxon>
        <taxon>Nematoda</taxon>
        <taxon>Chromadorea</taxon>
        <taxon>Rhabditida</taxon>
        <taxon>Tylenchina</taxon>
        <taxon>Cephalobomorpha</taxon>
        <taxon>Cephaloboidea</taxon>
        <taxon>Cephalobidae</taxon>
        <taxon>Acrobeloides</taxon>
    </lineage>
</organism>
<feature type="transmembrane region" description="Helical" evidence="1">
    <location>
        <begin position="20"/>
        <end position="43"/>
    </location>
</feature>
<keyword evidence="1" id="KW-0472">Membrane</keyword>
<evidence type="ECO:0000256" key="1">
    <source>
        <dbReference type="SAM" id="Phobius"/>
    </source>
</evidence>
<dbReference type="AlphaFoldDB" id="A0A914DVY3"/>
<reference evidence="4" key="1">
    <citation type="submission" date="2022-11" db="UniProtKB">
        <authorList>
            <consortium name="WormBaseParasite"/>
        </authorList>
    </citation>
    <scope>IDENTIFICATION</scope>
</reference>
<keyword evidence="1" id="KW-0812">Transmembrane</keyword>
<feature type="transmembrane region" description="Helical" evidence="1">
    <location>
        <begin position="195"/>
        <end position="220"/>
    </location>
</feature>
<sequence length="370" mass="41932">MISKWMDEVEVDKKKFNHAYFQAACMFMGECLCLIAFFIEFWIRKRIYLKQRVMIETTEIVEAELEEPKLPNFNPFIFLPPACCDIIATSLIYVSLNLTSASNVSMLRGAVLLFTGLLSVLFLKMRFPGYKWLGIGFVSIGLIVVGVTDMLFDHDPTHNVNGIIIGNFLCILAQLIQSIQIVLEQKFLQHDDVPPLLAVGLEGIFGLTIISILMVPMYFIHVSETFSDNPFGRLEDVFYAFYQMGQKPVLVVCVVLTIFNIAILNFASLAFTKRFSGATRLVLSSISTLTIWALSMPIFHETFMPMKILGFAFLILGMLVYNDTLFGPTFRREIMPRMTDANPCTLCCMSFCGVDLEISDESRLLNQQED</sequence>
<name>A0A914DVY3_9BILA</name>
<feature type="transmembrane region" description="Helical" evidence="1">
    <location>
        <begin position="164"/>
        <end position="183"/>
    </location>
</feature>
<feature type="transmembrane region" description="Helical" evidence="1">
    <location>
        <begin position="281"/>
        <end position="300"/>
    </location>
</feature>
<dbReference type="SUPFAM" id="SSF103481">
    <property type="entry name" value="Multidrug resistance efflux transporter EmrE"/>
    <property type="match status" value="1"/>
</dbReference>